<protein>
    <submittedName>
        <fullName evidence="5">Protoglobin domain-containing protein</fullName>
    </submittedName>
</protein>
<dbReference type="CDD" id="cd01068">
    <property type="entry name" value="globin_sensor"/>
    <property type="match status" value="1"/>
</dbReference>
<keyword evidence="1 3" id="KW-0807">Transducer</keyword>
<gene>
    <name evidence="5" type="ORF">WG926_08335</name>
</gene>
<dbReference type="SUPFAM" id="SSF46458">
    <property type="entry name" value="Globin-like"/>
    <property type="match status" value="1"/>
</dbReference>
<dbReference type="Gene3D" id="1.10.287.950">
    <property type="entry name" value="Methyl-accepting chemotaxis protein"/>
    <property type="match status" value="1"/>
</dbReference>
<dbReference type="SUPFAM" id="SSF58104">
    <property type="entry name" value="Methyl-accepting chemotaxis protein (MCP) signaling domain"/>
    <property type="match status" value="1"/>
</dbReference>
<evidence type="ECO:0000256" key="3">
    <source>
        <dbReference type="PROSITE-ProRule" id="PRU00284"/>
    </source>
</evidence>
<name>A0ABU9YHN5_9PROT</name>
<dbReference type="InterPro" id="IPR004089">
    <property type="entry name" value="MCPsignal_dom"/>
</dbReference>
<dbReference type="InterPro" id="IPR044398">
    <property type="entry name" value="Globin-sensor_dom"/>
</dbReference>
<dbReference type="PANTHER" id="PTHR32089:SF112">
    <property type="entry name" value="LYSOZYME-LIKE PROTEIN-RELATED"/>
    <property type="match status" value="1"/>
</dbReference>
<dbReference type="PRINTS" id="PR00260">
    <property type="entry name" value="CHEMTRNSDUCR"/>
</dbReference>
<keyword evidence="6" id="KW-1185">Reference proteome</keyword>
<evidence type="ECO:0000313" key="6">
    <source>
        <dbReference type="Proteomes" id="UP001413721"/>
    </source>
</evidence>
<evidence type="ECO:0000259" key="4">
    <source>
        <dbReference type="PROSITE" id="PS50111"/>
    </source>
</evidence>
<dbReference type="PROSITE" id="PS50111">
    <property type="entry name" value="CHEMOTAXIS_TRANSDUC_2"/>
    <property type="match status" value="1"/>
</dbReference>
<dbReference type="PANTHER" id="PTHR32089">
    <property type="entry name" value="METHYL-ACCEPTING CHEMOTAXIS PROTEIN MCPB"/>
    <property type="match status" value="1"/>
</dbReference>
<dbReference type="Pfam" id="PF00015">
    <property type="entry name" value="MCPsignal"/>
    <property type="match status" value="1"/>
</dbReference>
<dbReference type="Gene3D" id="1.10.490.10">
    <property type="entry name" value="Globins"/>
    <property type="match status" value="1"/>
</dbReference>
<proteinExistence type="inferred from homology"/>
<dbReference type="SMART" id="SM00283">
    <property type="entry name" value="MA"/>
    <property type="match status" value="1"/>
</dbReference>
<dbReference type="InterPro" id="IPR039379">
    <property type="entry name" value="Protoglobin_sensor_dom"/>
</dbReference>
<evidence type="ECO:0000256" key="2">
    <source>
        <dbReference type="ARBA" id="ARBA00029447"/>
    </source>
</evidence>
<dbReference type="Pfam" id="PF11563">
    <property type="entry name" value="Protoglobin"/>
    <property type="match status" value="1"/>
</dbReference>
<dbReference type="Proteomes" id="UP001413721">
    <property type="component" value="Unassembled WGS sequence"/>
</dbReference>
<dbReference type="InterPro" id="IPR012292">
    <property type="entry name" value="Globin/Proto"/>
</dbReference>
<accession>A0ABU9YHN5</accession>
<evidence type="ECO:0000313" key="5">
    <source>
        <dbReference type="EMBL" id="MEN2988305.1"/>
    </source>
</evidence>
<organism evidence="5 6">
    <name type="scientific">Tistrella arctica</name>
    <dbReference type="NCBI Taxonomy" id="3133430"/>
    <lineage>
        <taxon>Bacteria</taxon>
        <taxon>Pseudomonadati</taxon>
        <taxon>Pseudomonadota</taxon>
        <taxon>Alphaproteobacteria</taxon>
        <taxon>Geminicoccales</taxon>
        <taxon>Geminicoccaceae</taxon>
        <taxon>Tistrella</taxon>
    </lineage>
</organism>
<dbReference type="EMBL" id="JBBKTW010000003">
    <property type="protein sequence ID" value="MEN2988305.1"/>
    <property type="molecule type" value="Genomic_DNA"/>
</dbReference>
<dbReference type="RefSeq" id="WP_345934621.1">
    <property type="nucleotide sequence ID" value="NZ_JBBKTV010000008.1"/>
</dbReference>
<sequence length="453" mass="48543">MTMATSSSGTAEAWDRLAFMRLDETAKADLRTLKPFLEKHLPVVLQAFYEHLRGYPELGRMFDGNSGQNRARDGQYRHWLVIADGRFDDIYVSSVRRIGETHARLGLEPRWYIGGYAYILSGLMDRLTHDMERGLFGRRNDRLARYGSVLIRAALLDMDLAITVYLERGRAEKAEALRSLVDTFRSNVGTIVDSVGDAAVAMRDTAGRMSTNADQTSSSTDTVDMAASDASRAVASAAAATEEMSQTAGEIARQLERMKTLSRDAVDHVDAGRVAMSELIGGAESIGRIVTLIRSVAEQTNLLALNATIEAARAGEAGRGFAVVANEVKTLAGQTQKATEEISAQIDQIRSTITRVAGTSDAVAAAIAALDGTTTTIAASTEEQTAATREVAHATADAASATHQVSDIIAGVGSAARDTGSAARHVVEAASALDHESRHLRSEVDRFIGSVKQ</sequence>
<evidence type="ECO:0000256" key="1">
    <source>
        <dbReference type="ARBA" id="ARBA00023224"/>
    </source>
</evidence>
<feature type="domain" description="Methyl-accepting transducer" evidence="4">
    <location>
        <begin position="184"/>
        <end position="434"/>
    </location>
</feature>
<dbReference type="InterPro" id="IPR004090">
    <property type="entry name" value="Chemotax_Me-accpt_rcpt"/>
</dbReference>
<comment type="similarity">
    <text evidence="2">Belongs to the methyl-accepting chemotaxis (MCP) protein family.</text>
</comment>
<dbReference type="InterPro" id="IPR009050">
    <property type="entry name" value="Globin-like_sf"/>
</dbReference>
<comment type="caution">
    <text evidence="5">The sequence shown here is derived from an EMBL/GenBank/DDBJ whole genome shotgun (WGS) entry which is preliminary data.</text>
</comment>
<reference evidence="5 6" key="1">
    <citation type="submission" date="2024-03" db="EMBL/GenBank/DDBJ databases">
        <title>High-quality draft genome sequencing of Tistrella sp. BH-R2-4.</title>
        <authorList>
            <person name="Dong C."/>
        </authorList>
    </citation>
    <scope>NUCLEOTIDE SEQUENCE [LARGE SCALE GENOMIC DNA]</scope>
    <source>
        <strain evidence="5 6">BH-R2-4</strain>
    </source>
</reference>